<dbReference type="GO" id="GO:0003989">
    <property type="term" value="F:acetyl-CoA carboxylase activity"/>
    <property type="evidence" value="ECO:0007669"/>
    <property type="project" value="InterPro"/>
</dbReference>
<dbReference type="RefSeq" id="WP_013773480.1">
    <property type="nucleotide sequence ID" value="NZ_AP018492.1"/>
</dbReference>
<keyword evidence="4 8" id="KW-0276">Fatty acid metabolism</keyword>
<dbReference type="GO" id="GO:0009317">
    <property type="term" value="C:acetyl-CoA carboxylase complex"/>
    <property type="evidence" value="ECO:0007669"/>
    <property type="project" value="InterPro"/>
</dbReference>
<name>A0A2Z5Y3F9_9ENTE</name>
<dbReference type="InterPro" id="IPR050709">
    <property type="entry name" value="Biotin_Carboxyl_Carrier/Decarb"/>
</dbReference>
<dbReference type="AlphaFoldDB" id="A0A2Z5Y3F9"/>
<dbReference type="GO" id="GO:0006633">
    <property type="term" value="P:fatty acid biosynthetic process"/>
    <property type="evidence" value="ECO:0007669"/>
    <property type="project" value="UniProtKB-UniPathway"/>
</dbReference>
<protein>
    <recommendedName>
        <fullName evidence="2 8">Biotin carboxyl carrier protein of acetyl-CoA carboxylase</fullName>
    </recommendedName>
</protein>
<comment type="function">
    <text evidence="8">This protein is a component of the acetyl coenzyme A carboxylase complex; first, biotin carboxylase catalyzes the carboxylation of the carrier protein and then the transcarboxylase transfers the carboxyl group to form malonyl-CoA.</text>
</comment>
<dbReference type="InterPro" id="IPR001882">
    <property type="entry name" value="Biotin_BS"/>
</dbReference>
<dbReference type="PROSITE" id="PS50968">
    <property type="entry name" value="BIOTINYL_LIPOYL"/>
    <property type="match status" value="1"/>
</dbReference>
<proteinExistence type="predicted"/>
<evidence type="ECO:0000313" key="11">
    <source>
        <dbReference type="Proteomes" id="UP000269226"/>
    </source>
</evidence>
<evidence type="ECO:0000256" key="4">
    <source>
        <dbReference type="ARBA" id="ARBA00022832"/>
    </source>
</evidence>
<gene>
    <name evidence="10" type="ORF">DAT561_1337</name>
</gene>
<evidence type="ECO:0000256" key="6">
    <source>
        <dbReference type="ARBA" id="ARBA00023160"/>
    </source>
</evidence>
<dbReference type="InterPro" id="IPR001249">
    <property type="entry name" value="AcCoA_biotinCC"/>
</dbReference>
<evidence type="ECO:0000256" key="5">
    <source>
        <dbReference type="ARBA" id="ARBA00023098"/>
    </source>
</evidence>
<keyword evidence="6 8" id="KW-0275">Fatty acid biosynthesis</keyword>
<dbReference type="GeneID" id="57043877"/>
<evidence type="ECO:0000259" key="9">
    <source>
        <dbReference type="PROSITE" id="PS50968"/>
    </source>
</evidence>
<dbReference type="PRINTS" id="PR01071">
    <property type="entry name" value="ACOABIOTINCC"/>
</dbReference>
<dbReference type="Gene3D" id="2.40.50.100">
    <property type="match status" value="1"/>
</dbReference>
<evidence type="ECO:0000256" key="2">
    <source>
        <dbReference type="ARBA" id="ARBA00017562"/>
    </source>
</evidence>
<sequence>MELNEIKELLNQFDQSDLTEFDLRDHSFELYMNKNTDTRKSPTETAGKIEEYPSETSLTNKKIKQPTVVESSTTKTATETVTKTTPIAKENAENIVSPIVGVVYLKPAPDKENYKQVGDPVKAGEVVCIIEAMKLMNEITAPVDGTIGEILVENEAIVEFGQPLFQVIKGG</sequence>
<dbReference type="SUPFAM" id="SSF51230">
    <property type="entry name" value="Single hybrid motif"/>
    <property type="match status" value="1"/>
</dbReference>
<keyword evidence="7 8" id="KW-0092">Biotin</keyword>
<dbReference type="InterPro" id="IPR011053">
    <property type="entry name" value="Single_hybrid_motif"/>
</dbReference>
<keyword evidence="5 8" id="KW-0443">Lipid metabolism</keyword>
<dbReference type="Proteomes" id="UP000269226">
    <property type="component" value="Chromosome"/>
</dbReference>
<dbReference type="CDD" id="cd06850">
    <property type="entry name" value="biotinyl_domain"/>
    <property type="match status" value="1"/>
</dbReference>
<evidence type="ECO:0000256" key="7">
    <source>
        <dbReference type="ARBA" id="ARBA00023267"/>
    </source>
</evidence>
<evidence type="ECO:0000256" key="8">
    <source>
        <dbReference type="RuleBase" id="RU364072"/>
    </source>
</evidence>
<comment type="pathway">
    <text evidence="1 8">Lipid metabolism; fatty acid biosynthesis.</text>
</comment>
<evidence type="ECO:0000256" key="3">
    <source>
        <dbReference type="ARBA" id="ARBA00022516"/>
    </source>
</evidence>
<dbReference type="PROSITE" id="PS00188">
    <property type="entry name" value="BIOTIN"/>
    <property type="match status" value="1"/>
</dbReference>
<feature type="domain" description="Lipoyl-binding" evidence="9">
    <location>
        <begin position="92"/>
        <end position="168"/>
    </location>
</feature>
<organism evidence="10 11">
    <name type="scientific">Melissococcus plutonius</name>
    <dbReference type="NCBI Taxonomy" id="33970"/>
    <lineage>
        <taxon>Bacteria</taxon>
        <taxon>Bacillati</taxon>
        <taxon>Bacillota</taxon>
        <taxon>Bacilli</taxon>
        <taxon>Lactobacillales</taxon>
        <taxon>Enterococcaceae</taxon>
        <taxon>Melissococcus</taxon>
    </lineage>
</organism>
<dbReference type="EMBL" id="AP018492">
    <property type="protein sequence ID" value="BBC61442.1"/>
    <property type="molecule type" value="Genomic_DNA"/>
</dbReference>
<dbReference type="InterPro" id="IPR000089">
    <property type="entry name" value="Biotin_lipoyl"/>
</dbReference>
<accession>A0A2Z5Y3F9</accession>
<dbReference type="UniPathway" id="UPA00094"/>
<dbReference type="OMA" id="EVEYPCK"/>
<evidence type="ECO:0000313" key="10">
    <source>
        <dbReference type="EMBL" id="BBC61442.1"/>
    </source>
</evidence>
<reference evidence="10 11" key="1">
    <citation type="submission" date="2018-01" db="EMBL/GenBank/DDBJ databases">
        <title>Whole genome sequence of Melissococcus plutonius DAT561.</title>
        <authorList>
            <person name="Okumura K."/>
            <person name="Takamatsu D."/>
            <person name="Okura M."/>
        </authorList>
    </citation>
    <scope>NUCLEOTIDE SEQUENCE [LARGE SCALE GENOMIC DNA]</scope>
    <source>
        <strain evidence="10 11">DAT561</strain>
    </source>
</reference>
<evidence type="ECO:0000256" key="1">
    <source>
        <dbReference type="ARBA" id="ARBA00005194"/>
    </source>
</evidence>
<dbReference type="PANTHER" id="PTHR45266">
    <property type="entry name" value="OXALOACETATE DECARBOXYLASE ALPHA CHAIN"/>
    <property type="match status" value="1"/>
</dbReference>
<dbReference type="PANTHER" id="PTHR45266:SF3">
    <property type="entry name" value="OXALOACETATE DECARBOXYLASE ALPHA CHAIN"/>
    <property type="match status" value="1"/>
</dbReference>
<dbReference type="NCBIfam" id="TIGR00531">
    <property type="entry name" value="BCCP"/>
    <property type="match status" value="1"/>
</dbReference>
<dbReference type="Pfam" id="PF00364">
    <property type="entry name" value="Biotin_lipoyl"/>
    <property type="match status" value="1"/>
</dbReference>
<keyword evidence="3 8" id="KW-0444">Lipid biosynthesis</keyword>